<gene>
    <name evidence="2" type="ORF">BAZ10_15015</name>
</gene>
<proteinExistence type="predicted"/>
<dbReference type="AlphaFoldDB" id="A0A1T3MTE4"/>
<evidence type="ECO:0000256" key="1">
    <source>
        <dbReference type="SAM" id="SignalP"/>
    </source>
</evidence>
<feature type="signal peptide" evidence="1">
    <location>
        <begin position="1"/>
        <end position="39"/>
    </location>
</feature>
<keyword evidence="1" id="KW-0732">Signal</keyword>
<evidence type="ECO:0000313" key="2">
    <source>
        <dbReference type="EMBL" id="OPC67903.1"/>
    </source>
</evidence>
<dbReference type="EMBL" id="MAHX01000006">
    <property type="protein sequence ID" value="OPC67903.1"/>
    <property type="molecule type" value="Genomic_DNA"/>
</dbReference>
<evidence type="ECO:0000313" key="3">
    <source>
        <dbReference type="Proteomes" id="UP000190813"/>
    </source>
</evidence>
<sequence length="338" mass="38628">MSYNNVENLKKNNMKRIKFYFLLSCLIFSIIACSRGSEASETPDTPSISPDNPYASFGVPESIHVIKSSNYKINGISSIEIIGTDKSKNNNAWIGIYELGSKKKIVEFSDNENWPIRGIDGKGSIIDISNEFYFYPIFINKDTFVFHLSTSRNFDINYNSDWNNGSIEYSRFYIVNNGKITNKFEGNTLDKGNLSTVINFRKYFDGFILAKKNNNGLTYDYYNQTADHIFNSNILALNPVSFEEELLFDNTAMTAKKINLKTNTILFEKKIAVEGVVYGNNADSVKEVNGNVWTITNKWKEYVKVSWGTLEYVYINKYTIDVTTGDTQVIIKKQEVKQ</sequence>
<protein>
    <recommendedName>
        <fullName evidence="4">Lipoprotein</fullName>
    </recommendedName>
</protein>
<accession>A0A1T3MTE4</accession>
<organism evidence="2 3">
    <name type="scientific">Elizabethkingia occulta</name>
    <dbReference type="NCBI Taxonomy" id="1867263"/>
    <lineage>
        <taxon>Bacteria</taxon>
        <taxon>Pseudomonadati</taxon>
        <taxon>Bacteroidota</taxon>
        <taxon>Flavobacteriia</taxon>
        <taxon>Flavobacteriales</taxon>
        <taxon>Weeksellaceae</taxon>
        <taxon>Elizabethkingia</taxon>
    </lineage>
</organism>
<feature type="chain" id="PRO_5013204939" description="Lipoprotein" evidence="1">
    <location>
        <begin position="40"/>
        <end position="338"/>
    </location>
</feature>
<name>A0A1T3MTE4_9FLAO</name>
<keyword evidence="3" id="KW-1185">Reference proteome</keyword>
<reference evidence="2 3" key="1">
    <citation type="submission" date="2016-06" db="EMBL/GenBank/DDBJ databases">
        <title>Revisiting the taxonomy of the Elizabethkingia Genus based on Whole-Genome Sequencing, Optical Mapping, and MALDI-TOF.</title>
        <authorList>
            <person name="Nicholson A.C."/>
        </authorList>
    </citation>
    <scope>NUCLEOTIDE SEQUENCE [LARGE SCALE GENOMIC DNA]</scope>
    <source>
        <strain evidence="2 3">G4070</strain>
    </source>
</reference>
<evidence type="ECO:0008006" key="4">
    <source>
        <dbReference type="Google" id="ProtNLM"/>
    </source>
</evidence>
<dbReference type="Proteomes" id="UP000190813">
    <property type="component" value="Unassembled WGS sequence"/>
</dbReference>
<comment type="caution">
    <text evidence="2">The sequence shown here is derived from an EMBL/GenBank/DDBJ whole genome shotgun (WGS) entry which is preliminary data.</text>
</comment>